<organism evidence="20">
    <name type="scientific">uncultured virus</name>
    <dbReference type="NCBI Taxonomy" id="340016"/>
    <lineage>
        <taxon>Viruses</taxon>
        <taxon>environmental samples</taxon>
    </lineage>
</organism>
<evidence type="ECO:0000256" key="3">
    <source>
        <dbReference type="ARBA" id="ARBA00008545"/>
    </source>
</evidence>
<keyword evidence="5" id="KW-0548">Nucleotidyltransferase</keyword>
<evidence type="ECO:0000256" key="2">
    <source>
        <dbReference type="ARBA" id="ARBA00004147"/>
    </source>
</evidence>
<dbReference type="Pfam" id="PF02407">
    <property type="entry name" value="Viral_Rep"/>
    <property type="match status" value="1"/>
</dbReference>
<evidence type="ECO:0000256" key="13">
    <source>
        <dbReference type="ARBA" id="ARBA00023125"/>
    </source>
</evidence>
<name>A0A2K9LTP8_9VIRU</name>
<evidence type="ECO:0000256" key="12">
    <source>
        <dbReference type="ARBA" id="ARBA00023124"/>
    </source>
</evidence>
<dbReference type="GO" id="GO:0000166">
    <property type="term" value="F:nucleotide binding"/>
    <property type="evidence" value="ECO:0007669"/>
    <property type="project" value="UniProtKB-KW"/>
</dbReference>
<evidence type="ECO:0000256" key="16">
    <source>
        <dbReference type="ARBA" id="ARBA00032243"/>
    </source>
</evidence>
<dbReference type="GO" id="GO:0046872">
    <property type="term" value="F:metal ion binding"/>
    <property type="evidence" value="ECO:0007669"/>
    <property type="project" value="UniProtKB-KW"/>
</dbReference>
<keyword evidence="12" id="KW-0190">Covalent protein-DNA linkage</keyword>
<evidence type="ECO:0000259" key="19">
    <source>
        <dbReference type="PROSITE" id="PS52020"/>
    </source>
</evidence>
<dbReference type="GO" id="GO:0004519">
    <property type="term" value="F:endonuclease activity"/>
    <property type="evidence" value="ECO:0007669"/>
    <property type="project" value="UniProtKB-KW"/>
</dbReference>
<dbReference type="Gene3D" id="3.40.1310.20">
    <property type="match status" value="1"/>
</dbReference>
<evidence type="ECO:0000256" key="1">
    <source>
        <dbReference type="ARBA" id="ARBA00001936"/>
    </source>
</evidence>
<dbReference type="PROSITE" id="PS52020">
    <property type="entry name" value="CRESS_DNA_REP"/>
    <property type="match status" value="1"/>
</dbReference>
<evidence type="ECO:0000256" key="14">
    <source>
        <dbReference type="ARBA" id="ARBA00023268"/>
    </source>
</evidence>
<keyword evidence="8" id="KW-0479">Metal-binding</keyword>
<evidence type="ECO:0000256" key="4">
    <source>
        <dbReference type="ARBA" id="ARBA00022679"/>
    </source>
</evidence>
<evidence type="ECO:0000256" key="9">
    <source>
        <dbReference type="ARBA" id="ARBA00022741"/>
    </source>
</evidence>
<dbReference type="EMBL" id="KY487987">
    <property type="protein sequence ID" value="AUM62041.1"/>
    <property type="molecule type" value="Genomic_DNA"/>
</dbReference>
<proteinExistence type="inferred from homology"/>
<keyword evidence="14" id="KW-0511">Multifunctional enzyme</keyword>
<keyword evidence="10" id="KW-0255">Endonuclease</keyword>
<evidence type="ECO:0000256" key="15">
    <source>
        <dbReference type="ARBA" id="ARBA00030754"/>
    </source>
</evidence>
<dbReference type="InterPro" id="IPR027417">
    <property type="entry name" value="P-loop_NTPase"/>
</dbReference>
<comment type="catalytic activity">
    <reaction evidence="17">
        <text>ATP + H2O = ADP + phosphate + H(+)</text>
        <dbReference type="Rhea" id="RHEA:13065"/>
        <dbReference type="ChEBI" id="CHEBI:15377"/>
        <dbReference type="ChEBI" id="CHEBI:15378"/>
        <dbReference type="ChEBI" id="CHEBI:30616"/>
        <dbReference type="ChEBI" id="CHEBI:43474"/>
        <dbReference type="ChEBI" id="CHEBI:456216"/>
    </reaction>
</comment>
<comment type="similarity">
    <text evidence="3">Belongs to the nanoviruses/circoviruses replication-associated protein family.</text>
</comment>
<reference evidence="20" key="1">
    <citation type="submission" date="2017-01" db="EMBL/GenBank/DDBJ databases">
        <title>High-throughput sequencing uncovers low homogeneity in the biogeography of single-stranded DNA viruses.</title>
        <authorList>
            <person name="Pearson V.M."/>
            <person name="Rokyta D.R."/>
        </authorList>
    </citation>
    <scope>NUCLEOTIDE SEQUENCE</scope>
</reference>
<dbReference type="GO" id="GO:0003677">
    <property type="term" value="F:DNA binding"/>
    <property type="evidence" value="ECO:0007669"/>
    <property type="project" value="UniProtKB-KW"/>
</dbReference>
<accession>A0A2K9LTP8</accession>
<keyword evidence="4" id="KW-0808">Transferase</keyword>
<dbReference type="InterPro" id="IPR000605">
    <property type="entry name" value="Helicase_SF3_ssDNA/RNA_vir"/>
</dbReference>
<dbReference type="GO" id="GO:0042025">
    <property type="term" value="C:host cell nucleus"/>
    <property type="evidence" value="ECO:0007669"/>
    <property type="project" value="UniProtKB-SubCell"/>
</dbReference>
<evidence type="ECO:0000256" key="17">
    <source>
        <dbReference type="ARBA" id="ARBA00049360"/>
    </source>
</evidence>
<dbReference type="GO" id="GO:0006260">
    <property type="term" value="P:DNA replication"/>
    <property type="evidence" value="ECO:0007669"/>
    <property type="project" value="UniProtKB-KW"/>
</dbReference>
<dbReference type="GO" id="GO:0003723">
    <property type="term" value="F:RNA binding"/>
    <property type="evidence" value="ECO:0007669"/>
    <property type="project" value="InterPro"/>
</dbReference>
<dbReference type="SUPFAM" id="SSF52540">
    <property type="entry name" value="P-loop containing nucleoside triphosphate hydrolases"/>
    <property type="match status" value="1"/>
</dbReference>
<evidence type="ECO:0000256" key="18">
    <source>
        <dbReference type="SAM" id="MobiDB-lite"/>
    </source>
</evidence>
<evidence type="ECO:0000256" key="7">
    <source>
        <dbReference type="ARBA" id="ARBA00022722"/>
    </source>
</evidence>
<evidence type="ECO:0000313" key="20">
    <source>
        <dbReference type="EMBL" id="AUM62041.1"/>
    </source>
</evidence>
<keyword evidence="13" id="KW-0238">DNA-binding</keyword>
<gene>
    <name evidence="20" type="primary">Rep</name>
</gene>
<evidence type="ECO:0000256" key="6">
    <source>
        <dbReference type="ARBA" id="ARBA00022705"/>
    </source>
</evidence>
<keyword evidence="9" id="KW-0547">Nucleotide-binding</keyword>
<keyword evidence="7" id="KW-0540">Nuclease</keyword>
<evidence type="ECO:0000256" key="5">
    <source>
        <dbReference type="ARBA" id="ARBA00022695"/>
    </source>
</evidence>
<dbReference type="Gene3D" id="3.40.50.300">
    <property type="entry name" value="P-loop containing nucleotide triphosphate hydrolases"/>
    <property type="match status" value="1"/>
</dbReference>
<dbReference type="GO" id="GO:0003724">
    <property type="term" value="F:RNA helicase activity"/>
    <property type="evidence" value="ECO:0007669"/>
    <property type="project" value="InterPro"/>
</dbReference>
<dbReference type="GO" id="GO:0016787">
    <property type="term" value="F:hydrolase activity"/>
    <property type="evidence" value="ECO:0007669"/>
    <property type="project" value="UniProtKB-KW"/>
</dbReference>
<feature type="region of interest" description="Disordered" evidence="18">
    <location>
        <begin position="286"/>
        <end position="321"/>
    </location>
</feature>
<keyword evidence="11" id="KW-0378">Hydrolase</keyword>
<comment type="cofactor">
    <cofactor evidence="1">
        <name>Mn(2+)</name>
        <dbReference type="ChEBI" id="CHEBI:29035"/>
    </cofactor>
</comment>
<protein>
    <recommendedName>
        <fullName evidence="15">ATP-dependent helicase Rep</fullName>
    </recommendedName>
    <alternativeName>
        <fullName evidence="16">RepP</fullName>
    </alternativeName>
</protein>
<keyword evidence="6" id="KW-0235">DNA replication</keyword>
<dbReference type="GO" id="GO:0016779">
    <property type="term" value="F:nucleotidyltransferase activity"/>
    <property type="evidence" value="ECO:0007669"/>
    <property type="project" value="UniProtKB-KW"/>
</dbReference>
<evidence type="ECO:0000256" key="8">
    <source>
        <dbReference type="ARBA" id="ARBA00022723"/>
    </source>
</evidence>
<sequence length="321" mass="37540">MSAGTQSRARAWCFTLNNPDESDVLLPQSWDPSTYRYLVYQVEAGEQGTAHLQGYIAFENPVRFSELRKWFPDSRAHLEVAKGSAQQNQKYCTKEEGRLQGPWEFGEKPKQGKRNDLMKVKELLDCGATLKEVSDKHFSAFVRYSKSFKEYQLLHTEPRNWEMDVEVVWGETGTGKSRYCMETYPGAFWKSRNSGNQQFWDGYNGEEVIIVDEFYGWFPWDYLLRLTDRYPFSLDVKHGTVPLSARKIVFTSNKHPREWYPNSRYQWDDRNPLKRRIKVERQLCLDGVPAQPTSPPGRSMDGTNTGDQSEERRLNDLFLNR</sequence>
<dbReference type="InterPro" id="IPR049912">
    <property type="entry name" value="CRESS_DNA_REP"/>
</dbReference>
<feature type="domain" description="CRESS-DNA virus Rep endonuclease" evidence="19">
    <location>
        <begin position="6"/>
        <end position="108"/>
    </location>
</feature>
<comment type="subcellular location">
    <subcellularLocation>
        <location evidence="2">Host nucleus</location>
    </subcellularLocation>
</comment>
<evidence type="ECO:0000256" key="11">
    <source>
        <dbReference type="ARBA" id="ARBA00022801"/>
    </source>
</evidence>
<dbReference type="Pfam" id="PF00910">
    <property type="entry name" value="RNA_helicase"/>
    <property type="match status" value="1"/>
</dbReference>
<evidence type="ECO:0000256" key="10">
    <source>
        <dbReference type="ARBA" id="ARBA00022759"/>
    </source>
</evidence>